<reference evidence="3" key="1">
    <citation type="journal article" date="2012" name="PLoS ONE">
        <title>Gene sets for utilization of primary and secondary nutrition supplies in the distal gut of endangered iberian lynx.</title>
        <authorList>
            <person name="Alcaide M."/>
            <person name="Messina E."/>
            <person name="Richter M."/>
            <person name="Bargiela R."/>
            <person name="Peplies J."/>
            <person name="Huws S.A."/>
            <person name="Newbold C.J."/>
            <person name="Golyshin P.N."/>
            <person name="Simon M.A."/>
            <person name="Lopez G."/>
            <person name="Yakimov M.M."/>
            <person name="Ferrer M."/>
        </authorList>
    </citation>
    <scope>NUCLEOTIDE SEQUENCE</scope>
</reference>
<dbReference type="InterPro" id="IPR028098">
    <property type="entry name" value="Glyco_trans_4-like_N"/>
</dbReference>
<dbReference type="PANTHER" id="PTHR12526">
    <property type="entry name" value="GLYCOSYLTRANSFERASE"/>
    <property type="match status" value="1"/>
</dbReference>
<dbReference type="SUPFAM" id="SSF53756">
    <property type="entry name" value="UDP-Glycosyltransferase/glycogen phosphorylase"/>
    <property type="match status" value="1"/>
</dbReference>
<dbReference type="InterPro" id="IPR001296">
    <property type="entry name" value="Glyco_trans_1"/>
</dbReference>
<dbReference type="EC" id="2.4.-.-" evidence="3"/>
<dbReference type="Pfam" id="PF13579">
    <property type="entry name" value="Glyco_trans_4_4"/>
    <property type="match status" value="1"/>
</dbReference>
<evidence type="ECO:0000259" key="2">
    <source>
        <dbReference type="Pfam" id="PF13579"/>
    </source>
</evidence>
<dbReference type="CDD" id="cd03794">
    <property type="entry name" value="GT4_WbuB-like"/>
    <property type="match status" value="1"/>
</dbReference>
<organism evidence="3">
    <name type="scientific">gut metagenome</name>
    <dbReference type="NCBI Taxonomy" id="749906"/>
    <lineage>
        <taxon>unclassified sequences</taxon>
        <taxon>metagenomes</taxon>
        <taxon>organismal metagenomes</taxon>
    </lineage>
</organism>
<evidence type="ECO:0000259" key="1">
    <source>
        <dbReference type="Pfam" id="PF00534"/>
    </source>
</evidence>
<comment type="caution">
    <text evidence="3">The sequence shown here is derived from an EMBL/GenBank/DDBJ whole genome shotgun (WGS) entry which is preliminary data.</text>
</comment>
<feature type="domain" description="Glycosyl transferase family 1" evidence="1">
    <location>
        <begin position="222"/>
        <end position="374"/>
    </location>
</feature>
<accession>J9D5U2</accession>
<evidence type="ECO:0000313" key="3">
    <source>
        <dbReference type="EMBL" id="EJX08051.1"/>
    </source>
</evidence>
<keyword evidence="3" id="KW-0328">Glycosyltransferase</keyword>
<protein>
    <submittedName>
        <fullName evidence="3">Glycosyl transferase group 1</fullName>
        <ecNumber evidence="3">2.4.-.-</ecNumber>
    </submittedName>
</protein>
<dbReference type="PANTHER" id="PTHR12526:SF638">
    <property type="entry name" value="SPORE COAT PROTEIN SA"/>
    <property type="match status" value="1"/>
</dbReference>
<name>J9D5U2_9ZZZZ</name>
<dbReference type="Pfam" id="PF00534">
    <property type="entry name" value="Glycos_transf_1"/>
    <property type="match status" value="1"/>
</dbReference>
<dbReference type="Gene3D" id="3.40.50.2000">
    <property type="entry name" value="Glycogen Phosphorylase B"/>
    <property type="match status" value="2"/>
</dbReference>
<feature type="domain" description="Glycosyltransferase subfamily 4-like N-terminal" evidence="2">
    <location>
        <begin position="33"/>
        <end position="212"/>
    </location>
</feature>
<keyword evidence="3" id="KW-0808">Transferase</keyword>
<gene>
    <name evidence="3" type="ORF">EVA_03833</name>
</gene>
<dbReference type="EMBL" id="AMCI01000718">
    <property type="protein sequence ID" value="EJX08051.1"/>
    <property type="molecule type" value="Genomic_DNA"/>
</dbReference>
<proteinExistence type="predicted"/>
<dbReference type="AlphaFoldDB" id="J9D5U2"/>
<sequence length="416" mass="47062">MVQVRQAAHLKLIFDMKILFVAEVFYPENFLINDLATELAARGHQVEVMTRQPSYPEGVVFPGYQNDAYSKEVWNGITIHRFKTIEGYKTSKVKKIANYFHYVSAGKQVIQKIVDGVDVIFIYQTGPLTLALPAVFARKKYAIPTLIWTFDIWPDAVYMFGFPKVFPLTTFLRYILRKVYRHVDRILVSSQQFGPTITEHTGVKEVDYVPNWLIAGEQVESSLRLPKDKINFTFTGNVSKAQNLENVIRGFVEAHLPNAVLNIVGNGSTLEAHQKLAKELKAENVLFHGRLPYNEMADVLQQSDVLILPLVSKAGIDKTEPLKIQNYLQAGKPIFGVINGAGRAIIEEYHLGQCAHPDRIDEIAQGFAYMANMTSEQVAQVAVQAEKLMADRFNRKKVIDRIEAIIRETARVKVPV</sequence>
<dbReference type="GO" id="GO:0016757">
    <property type="term" value="F:glycosyltransferase activity"/>
    <property type="evidence" value="ECO:0007669"/>
    <property type="project" value="UniProtKB-KW"/>
</dbReference>